<evidence type="ECO:0000313" key="4">
    <source>
        <dbReference type="Proteomes" id="UP000230066"/>
    </source>
</evidence>
<dbReference type="Proteomes" id="UP000230066">
    <property type="component" value="Unassembled WGS sequence"/>
</dbReference>
<protein>
    <submittedName>
        <fullName evidence="3">Uncharacterized protein</fullName>
    </submittedName>
</protein>
<dbReference type="EMBL" id="JXXN02000103">
    <property type="protein sequence ID" value="THD28650.1"/>
    <property type="molecule type" value="Genomic_DNA"/>
</dbReference>
<feature type="transmembrane region" description="Helical" evidence="2">
    <location>
        <begin position="12"/>
        <end position="32"/>
    </location>
</feature>
<gene>
    <name evidence="3" type="ORF">D915_000576</name>
</gene>
<keyword evidence="4" id="KW-1185">Reference proteome</keyword>
<evidence type="ECO:0000313" key="3">
    <source>
        <dbReference type="EMBL" id="THD28650.1"/>
    </source>
</evidence>
<keyword evidence="2" id="KW-1133">Transmembrane helix</keyword>
<sequence>MNILHFLLRIINIHYLLSLDIALLISVHLATFGTRILRSFATEVERLKDLSRSLNYAEDSSSENEPTTHRSYRRLPRVIPLEPELPNAQQNQHARMHGSNSSSGVIIVSGEKLQPVNWKRTKHKRRRNHSLNSQRTHWMNADHRDRASSPIRTTERGVASSTVNSTKGIDKHVRKDQNDATKMSICTLVPSPSRTVDVERVTEETTHMQHSTTPTFIQIERDDTVYSERHHSTELPNIDYSTQIGIESRPFRSLGSEHLNTSDEDQHALITHSSTFDNFSNSEALSHPIFAHTKVAKQQEITSDVSLIESGRAGVREISITRVPRYNSSFSFLPIKEGTEDRKERPRSADRSVLSPDTSGTFSVFLSGRSVSETYGFPKGRRRVTTSLIVHKIYPKPDYLRHRTMRGKSVPCTPSPTRLATPVLPVDGKPWTDCFLTQPLTESELPENKAISVSDKFGSLNTHILRVTFRLHDFNVIPGGPWRGIIYLIIRKTIVISEIVIKIEKLLKFSSHNGKKDFEKLEEFTFTCLSSDSTKQRREPPQKFHYGLNEFRQSATAAVNLNEPCYFPYYGPVEFKCGHYAIPCIVPVGAKLHPSFSLEPIANTSNLAELSHSYRIYATLQCSADISAAIKEITTGKLALKVLSCGPLPQELGNGEVVPALLQTFSLPGVKLAIQTESLTVQNGDTVRFHLFADQLGEIRRVRGFLLQIVNTPSLDTSDQEASYKAKDLPADVLIKDQTDWMPLTTDFVMPFSLEAETIATDQIKRFDQSQQCPFQEFCANGGDQTSLQSKEAHCHSPSMSREERKAGCVVALNVPKQSVPHIHMEQVRVTYYVRILIQLKNRTACYNVPISVVDTRVREYKMEYLGNMYELAERATMKLERDPLCIA</sequence>
<reference evidence="3" key="1">
    <citation type="submission" date="2019-03" db="EMBL/GenBank/DDBJ databases">
        <title>Improved annotation for the trematode Fasciola hepatica.</title>
        <authorList>
            <person name="Choi Y.-J."/>
            <person name="Martin J."/>
            <person name="Mitreva M."/>
        </authorList>
    </citation>
    <scope>NUCLEOTIDE SEQUENCE [LARGE SCALE GENOMIC DNA]</scope>
</reference>
<proteinExistence type="predicted"/>
<comment type="caution">
    <text evidence="3">The sequence shown here is derived from an EMBL/GenBank/DDBJ whole genome shotgun (WGS) entry which is preliminary data.</text>
</comment>
<organism evidence="3 4">
    <name type="scientific">Fasciola hepatica</name>
    <name type="common">Liver fluke</name>
    <dbReference type="NCBI Taxonomy" id="6192"/>
    <lineage>
        <taxon>Eukaryota</taxon>
        <taxon>Metazoa</taxon>
        <taxon>Spiralia</taxon>
        <taxon>Lophotrochozoa</taxon>
        <taxon>Platyhelminthes</taxon>
        <taxon>Trematoda</taxon>
        <taxon>Digenea</taxon>
        <taxon>Plagiorchiida</taxon>
        <taxon>Echinostomata</taxon>
        <taxon>Echinostomatoidea</taxon>
        <taxon>Fasciolidae</taxon>
        <taxon>Fasciola</taxon>
    </lineage>
</organism>
<accession>A0A4E0S446</accession>
<evidence type="ECO:0000256" key="1">
    <source>
        <dbReference type="SAM" id="MobiDB-lite"/>
    </source>
</evidence>
<evidence type="ECO:0000256" key="2">
    <source>
        <dbReference type="SAM" id="Phobius"/>
    </source>
</evidence>
<name>A0A4E0S446_FASHE</name>
<dbReference type="AlphaFoldDB" id="A0A4E0S446"/>
<keyword evidence="2" id="KW-0472">Membrane</keyword>
<keyword evidence="2" id="KW-0812">Transmembrane</keyword>
<feature type="region of interest" description="Disordered" evidence="1">
    <location>
        <begin position="142"/>
        <end position="163"/>
    </location>
</feature>